<evidence type="ECO:0000256" key="1">
    <source>
        <dbReference type="SAM" id="MobiDB-lite"/>
    </source>
</evidence>
<dbReference type="Gramene" id="Psat03G0607500-T1">
    <property type="protein sequence ID" value="KAI5432189.1"/>
    <property type="gene ID" value="KIW84_036075"/>
</dbReference>
<dbReference type="Proteomes" id="UP001058974">
    <property type="component" value="Chromosome 3"/>
</dbReference>
<gene>
    <name evidence="2" type="ORF">KIW84_036075</name>
</gene>
<keyword evidence="3" id="KW-1185">Reference proteome</keyword>
<dbReference type="AlphaFoldDB" id="A0A9D5B7L8"/>
<comment type="caution">
    <text evidence="2">The sequence shown here is derived from an EMBL/GenBank/DDBJ whole genome shotgun (WGS) entry which is preliminary data.</text>
</comment>
<feature type="compositionally biased region" description="Polar residues" evidence="1">
    <location>
        <begin position="73"/>
        <end position="103"/>
    </location>
</feature>
<protein>
    <submittedName>
        <fullName evidence="2">Uncharacterized protein</fullName>
    </submittedName>
</protein>
<proteinExistence type="predicted"/>
<organism evidence="2 3">
    <name type="scientific">Pisum sativum</name>
    <name type="common">Garden pea</name>
    <name type="synonym">Lathyrus oleraceus</name>
    <dbReference type="NCBI Taxonomy" id="3888"/>
    <lineage>
        <taxon>Eukaryota</taxon>
        <taxon>Viridiplantae</taxon>
        <taxon>Streptophyta</taxon>
        <taxon>Embryophyta</taxon>
        <taxon>Tracheophyta</taxon>
        <taxon>Spermatophyta</taxon>
        <taxon>Magnoliopsida</taxon>
        <taxon>eudicotyledons</taxon>
        <taxon>Gunneridae</taxon>
        <taxon>Pentapetalae</taxon>
        <taxon>rosids</taxon>
        <taxon>fabids</taxon>
        <taxon>Fabales</taxon>
        <taxon>Fabaceae</taxon>
        <taxon>Papilionoideae</taxon>
        <taxon>50 kb inversion clade</taxon>
        <taxon>NPAAA clade</taxon>
        <taxon>Hologalegina</taxon>
        <taxon>IRL clade</taxon>
        <taxon>Fabeae</taxon>
        <taxon>Lathyrus</taxon>
    </lineage>
</organism>
<accession>A0A9D5B7L8</accession>
<evidence type="ECO:0000313" key="3">
    <source>
        <dbReference type="Proteomes" id="UP001058974"/>
    </source>
</evidence>
<evidence type="ECO:0000313" key="2">
    <source>
        <dbReference type="EMBL" id="KAI5432189.1"/>
    </source>
</evidence>
<sequence>MHIEQDVMWSKVLASKYGIKGDCFKDGGSKAYVWCRDLEVELSVGHWLDDILSLCVFSCIPKIGPTGIENEFDASSTTTDQGSAGMSSTTSNSAAENRASTSSKKLNSIYNVSEGLKRVLQWPRVKGKKLMVDDSLVNRCKK</sequence>
<name>A0A9D5B7L8_PEA</name>
<reference evidence="2 3" key="1">
    <citation type="journal article" date="2022" name="Nat. Genet.">
        <title>Improved pea reference genome and pan-genome highlight genomic features and evolutionary characteristics.</title>
        <authorList>
            <person name="Yang T."/>
            <person name="Liu R."/>
            <person name="Luo Y."/>
            <person name="Hu S."/>
            <person name="Wang D."/>
            <person name="Wang C."/>
            <person name="Pandey M.K."/>
            <person name="Ge S."/>
            <person name="Xu Q."/>
            <person name="Li N."/>
            <person name="Li G."/>
            <person name="Huang Y."/>
            <person name="Saxena R.K."/>
            <person name="Ji Y."/>
            <person name="Li M."/>
            <person name="Yan X."/>
            <person name="He Y."/>
            <person name="Liu Y."/>
            <person name="Wang X."/>
            <person name="Xiang C."/>
            <person name="Varshney R.K."/>
            <person name="Ding H."/>
            <person name="Gao S."/>
            <person name="Zong X."/>
        </authorList>
    </citation>
    <scope>NUCLEOTIDE SEQUENCE [LARGE SCALE GENOMIC DNA]</scope>
    <source>
        <strain evidence="2 3">cv. Zhongwan 6</strain>
    </source>
</reference>
<dbReference type="EMBL" id="JAMSHJ010000003">
    <property type="protein sequence ID" value="KAI5432189.1"/>
    <property type="molecule type" value="Genomic_DNA"/>
</dbReference>
<feature type="region of interest" description="Disordered" evidence="1">
    <location>
        <begin position="65"/>
        <end position="103"/>
    </location>
</feature>